<reference evidence="12" key="1">
    <citation type="journal article" date="2019" name="Int. J. Syst. Evol. Microbiol.">
        <title>The Global Catalogue of Microorganisms (GCM) 10K type strain sequencing project: providing services to taxonomists for standard genome sequencing and annotation.</title>
        <authorList>
            <consortium name="The Broad Institute Genomics Platform"/>
            <consortium name="The Broad Institute Genome Sequencing Center for Infectious Disease"/>
            <person name="Wu L."/>
            <person name="Ma J."/>
        </authorList>
    </citation>
    <scope>NUCLEOTIDE SEQUENCE [LARGE SCALE GENOMIC DNA]</scope>
    <source>
        <strain evidence="12">CGMCC 4.7426</strain>
    </source>
</reference>
<gene>
    <name evidence="11" type="ORF">ACFO3D_05590</name>
</gene>
<comment type="caution">
    <text evidence="11">The sequence shown here is derived from an EMBL/GenBank/DDBJ whole genome shotgun (WGS) entry which is preliminary data.</text>
</comment>
<dbReference type="EC" id="3.2.1.41" evidence="7"/>
<dbReference type="CDD" id="cd10315">
    <property type="entry name" value="CBM41_pullulanase"/>
    <property type="match status" value="3"/>
</dbReference>
<comment type="catalytic activity">
    <reaction evidence="6">
        <text>Hydrolysis of (1-&gt;6)-alpha-D-glucosidic linkages in pullulan, amylopectin and glycogen, and in the alpha- and beta-limit dextrins of amylopectin and glycogen.</text>
        <dbReference type="EC" id="3.2.1.41"/>
    </reaction>
</comment>
<evidence type="ECO:0000256" key="8">
    <source>
        <dbReference type="ARBA" id="ARBA00029618"/>
    </source>
</evidence>
<evidence type="ECO:0000256" key="1">
    <source>
        <dbReference type="ARBA" id="ARBA00008061"/>
    </source>
</evidence>
<dbReference type="SUPFAM" id="SSF51445">
    <property type="entry name" value="(Trans)glycosidases"/>
    <property type="match status" value="2"/>
</dbReference>
<evidence type="ECO:0000256" key="9">
    <source>
        <dbReference type="ARBA" id="ARBA00031076"/>
    </source>
</evidence>
<dbReference type="InterPro" id="IPR013784">
    <property type="entry name" value="Carb-bd-like_fold"/>
</dbReference>
<dbReference type="RefSeq" id="WP_390293665.1">
    <property type="nucleotide sequence ID" value="NZ_JBHSFU010000004.1"/>
</dbReference>
<evidence type="ECO:0000256" key="5">
    <source>
        <dbReference type="ARBA" id="ARBA00023295"/>
    </source>
</evidence>
<evidence type="ECO:0000256" key="4">
    <source>
        <dbReference type="ARBA" id="ARBA00022837"/>
    </source>
</evidence>
<dbReference type="Pfam" id="PF03714">
    <property type="entry name" value="PUD"/>
    <property type="match status" value="3"/>
</dbReference>
<keyword evidence="3 11" id="KW-0378">Hydrolase</keyword>
<dbReference type="Proteomes" id="UP001595989">
    <property type="component" value="Unassembled WGS sequence"/>
</dbReference>
<dbReference type="Pfam" id="PF00128">
    <property type="entry name" value="Alpha-amylase"/>
    <property type="match status" value="2"/>
</dbReference>
<dbReference type="InterPro" id="IPR013783">
    <property type="entry name" value="Ig-like_fold"/>
</dbReference>
<evidence type="ECO:0000259" key="10">
    <source>
        <dbReference type="SMART" id="SM00642"/>
    </source>
</evidence>
<dbReference type="InterPro" id="IPR011838">
    <property type="entry name" value="Pullulan_Gpos"/>
</dbReference>
<sequence>MALRKGTSLLLVFILMLSITLPFIPVKPVNAEETTDNRTIRLTYERDDGNYTGWDVWVWNTGVTDGSIAFTEFENGLATAYIEVSPTTEEIGFIIRKNNWEDREPAGQKIDRFIQVNHQEPITKVHVRQGEVDFHTVPEIPAPQIKDGDATFYYRDSLLYQNNRMGTLDKVELSVAGNSYEMTYDSLNERFEYTYQNFPYGTYEYSFNVTKDGTTEQVDDPYHSPSVIENLKVDINVSGNVTPSAIDYNQNAVLSLDIGNATDAEIRKIYADTSALGGPEQLEVDPKLKKVTLSVKHDVPAGIKEIPITVVDEFGTEHKGTATVEVKTRQVVGEGDFNWDEAVIYFLLTDRFFDGNSSNNDPYGLNYDTSHRGTYQGGDLQGITKKLDYLDELGINTIWISPIVENIKYDVRYNASEANPEEPYYGYHGYWGSNFEKLNPHFGSIEDLHRLIDEAAARGIKIMVDVVLNHAGYGLKEVDDLPETEQPAGYPTDEERAFYSNLVRQGTDVGTDEVTGELAGLPDFITEDPAVRQQIIDWQSSWIEKSRTDKGNAISYFRVDTVKHVEDTTLKAFKNSVTAVDPEFKMIGEAWGATQHEGYGMLESGEMDSLLDFEFKQIARDFVSGDLESANSRLENRNGSLSNTATMGQFLSSHDEDGFLYSAGGDEGKLMVAASLQMTAKGQPVIYYGEELGLTGKNNYPFYDNRYDMDWSLTENNPVLEHYQKTLDFREQFSEILAQGTRNELAGSNAEGYLLFERSHNGDSVYVGLNVSSEKKEVTLAVDSTETTVVDHYSGKTYSADNNQTVTITIPAMGEGGSVLLTTTNGTITGEGEVSEQPPAIPENTLRVHYEQSDNNFSGLGLWVWGDVETPSEQTGGWPDGATDFTESQMTDYGAYVDIELADDAETVGMLVNNANGDNLTSDISVDILSPDMNEIWLTENGEVSLYEPAGLGPNEIRIHYKRTDNTYEPWGLWTWGDVVAPSQNWPWGAHAFSDGQVGEYGAYVDINLTENAEKIGFLLVERKNGGSQTGDMSFSELGEHKQLFLLEGDETVYTNPYYVHKEGLEYGELVALDRMELTFSSTADFTEQQLAEGMVIKDNSGNAVKAENVTKDGDGKTVIVEGTFDIEKAPYLVTFMNQSEEVNKSWKLTDELYSYEGDDLGATLNKNKSATLKVWSPSADQVSVVLYDKKVQYEVVSDDITMVKGDRGVWQVTLDQKNTGIPNLTGYYYHYKIERDGETVLALDPYAKSMATWNVEDTDDIPVGKAAIVNPGKIGPTLRHADIKGFKEREDAIIYEAHVRDFTSDPSIDDELHSEFGTFSAFIEKLDYLEELGVTHIQLLPVMNYFNVNESDHERLLDYSSSDNNYNWGYDPQSYFSLTGMYSENPDDAAQRIKEFKFLIKEIHKRGMGVILDVVYNHTARVEIFENLEPNYYHFMDADLTPRVSFGGGRLGTTHAMTKKLLVDSITYWVDEFKVDGFRFDMMGDHDAASIQMAYDKAKELNPNILMIGEGWRTYAGDENGGDVMPADQDWMQHTNGVAVFSDEFRNELKSGFGSEGQPRFLTGGARNIQQIFDNVTANPHNFKADDPGDVVTYIAAHDNLTLHDVIAQSIKKDPKYHEKEIHKRIRIGNTMVLTSQGTAFLHAGQEYGRTKQFKHEDYKGPVNNPPEKSTYMTTADGTPFAYPYFTHDSYDSSDAVNMIEWEKITNEKKYPIQTQTRKYTQGLIELRRSTDAFTLGTRGKVNTYVSKVNAPEIGEQDLIIGYRAEAPEEEEAYYVFINADDNKRTLTLEDNLTHGKVIVDNDEAGVSEVTEPSGYTLTDSGITIDPLTAVIVKVK</sequence>
<name>A0ABV9DG40_9BACI</name>
<dbReference type="EMBL" id="JBHSFU010000004">
    <property type="protein sequence ID" value="MFC4557681.1"/>
    <property type="molecule type" value="Genomic_DNA"/>
</dbReference>
<dbReference type="InterPro" id="IPR006047">
    <property type="entry name" value="GH13_cat_dom"/>
</dbReference>
<evidence type="ECO:0000256" key="3">
    <source>
        <dbReference type="ARBA" id="ARBA00022801"/>
    </source>
</evidence>
<dbReference type="InterPro" id="IPR040806">
    <property type="entry name" value="SpuA_C"/>
</dbReference>
<feature type="domain" description="Glycosyl hydrolase family 13 catalytic" evidence="10">
    <location>
        <begin position="346"/>
        <end position="730"/>
    </location>
</feature>
<proteinExistence type="inferred from homology"/>
<dbReference type="InterPro" id="IPR005323">
    <property type="entry name" value="CBM41_pullulanase"/>
</dbReference>
<dbReference type="InterPro" id="IPR017853">
    <property type="entry name" value="GH"/>
</dbReference>
<keyword evidence="5 11" id="KW-0326">Glycosidase</keyword>
<comment type="similarity">
    <text evidence="1">Belongs to the glycosyl hydrolase 13 family.</text>
</comment>
<keyword evidence="2" id="KW-0732">Signal</keyword>
<evidence type="ECO:0000313" key="12">
    <source>
        <dbReference type="Proteomes" id="UP001595989"/>
    </source>
</evidence>
<dbReference type="SUPFAM" id="SSF49452">
    <property type="entry name" value="Starch-binding domain-like"/>
    <property type="match status" value="3"/>
</dbReference>
<keyword evidence="4" id="KW-0106">Calcium</keyword>
<evidence type="ECO:0000256" key="7">
    <source>
        <dbReference type="ARBA" id="ARBA00024062"/>
    </source>
</evidence>
<evidence type="ECO:0000313" key="11">
    <source>
        <dbReference type="EMBL" id="MFC4557681.1"/>
    </source>
</evidence>
<dbReference type="NCBIfam" id="TIGR02102">
    <property type="entry name" value="pullulan_Gpos"/>
    <property type="match status" value="1"/>
</dbReference>
<organism evidence="11 12">
    <name type="scientific">Virgibacillus kekensis</name>
    <dbReference type="NCBI Taxonomy" id="202261"/>
    <lineage>
        <taxon>Bacteria</taxon>
        <taxon>Bacillati</taxon>
        <taxon>Bacillota</taxon>
        <taxon>Bacilli</taxon>
        <taxon>Bacillales</taxon>
        <taxon>Bacillaceae</taxon>
        <taxon>Virgibacillus</taxon>
    </lineage>
</organism>
<dbReference type="SMART" id="SM00642">
    <property type="entry name" value="Aamy"/>
    <property type="match status" value="2"/>
</dbReference>
<dbReference type="GO" id="GO:0051060">
    <property type="term" value="F:pullulanase activity"/>
    <property type="evidence" value="ECO:0007669"/>
    <property type="project" value="UniProtKB-EC"/>
</dbReference>
<dbReference type="SUPFAM" id="SSF81296">
    <property type="entry name" value="E set domains"/>
    <property type="match status" value="1"/>
</dbReference>
<dbReference type="InterPro" id="IPR014756">
    <property type="entry name" value="Ig_E-set"/>
</dbReference>
<dbReference type="CDD" id="cd02860">
    <property type="entry name" value="E_set_Pullulanase"/>
    <property type="match status" value="1"/>
</dbReference>
<dbReference type="InterPro" id="IPR004193">
    <property type="entry name" value="Glyco_hydro_13_N"/>
</dbReference>
<dbReference type="Gene3D" id="3.20.20.80">
    <property type="entry name" value="Glycosidases"/>
    <property type="match status" value="2"/>
</dbReference>
<feature type="domain" description="Glycosyl hydrolase family 13 catalytic" evidence="10">
    <location>
        <begin position="1297"/>
        <end position="1683"/>
    </location>
</feature>
<dbReference type="InterPro" id="IPR014755">
    <property type="entry name" value="Cu-Rt/internalin_Ig-like"/>
</dbReference>
<evidence type="ECO:0000256" key="6">
    <source>
        <dbReference type="ARBA" id="ARBA00023965"/>
    </source>
</evidence>
<dbReference type="Gene3D" id="2.60.40.1180">
    <property type="entry name" value="Golgi alpha-mannosidase II"/>
    <property type="match status" value="2"/>
</dbReference>
<dbReference type="Pfam" id="PF18033">
    <property type="entry name" value="SpuA_C"/>
    <property type="match status" value="1"/>
</dbReference>
<keyword evidence="12" id="KW-1185">Reference proteome</keyword>
<evidence type="ECO:0000256" key="2">
    <source>
        <dbReference type="ARBA" id="ARBA00022729"/>
    </source>
</evidence>
<dbReference type="Gene3D" id="2.60.40.1220">
    <property type="match status" value="1"/>
</dbReference>
<dbReference type="PANTHER" id="PTHR43002">
    <property type="entry name" value="GLYCOGEN DEBRANCHING ENZYME"/>
    <property type="match status" value="1"/>
</dbReference>
<accession>A0ABV9DG40</accession>
<dbReference type="Gene3D" id="2.60.40.1110">
    <property type="match status" value="3"/>
</dbReference>
<dbReference type="CDD" id="cd11341">
    <property type="entry name" value="AmyAc_Pullulanase_LD-like"/>
    <property type="match status" value="1"/>
</dbReference>
<protein>
    <recommendedName>
        <fullName evidence="7">pullulanase</fullName>
        <ecNumber evidence="7">3.2.1.41</ecNumber>
    </recommendedName>
    <alternativeName>
        <fullName evidence="8">Alpha-dextrin endo-1,6-alpha-glucosidase</fullName>
    </alternativeName>
    <alternativeName>
        <fullName evidence="9">Pullulan 6-glucanohydrolase</fullName>
    </alternativeName>
</protein>
<dbReference type="InterPro" id="IPR013780">
    <property type="entry name" value="Glyco_hydro_b"/>
</dbReference>
<dbReference type="SUPFAM" id="SSF51011">
    <property type="entry name" value="Glycosyl hydrolase domain"/>
    <property type="match status" value="1"/>
</dbReference>
<dbReference type="Gene3D" id="2.60.40.10">
    <property type="entry name" value="Immunoglobulins"/>
    <property type="match status" value="1"/>
</dbReference>
<dbReference type="Pfam" id="PF02922">
    <property type="entry name" value="CBM_48"/>
    <property type="match status" value="1"/>
</dbReference>